<sequence length="97" mass="11010">MNGFRVSNAAMNDLRGVAACTERTWGGQQRRDYLRRIDETFHFLANNPSLGSHCDYIAADLRKYPCGSHVIYYELDATGIFVVRVLHREMDVSAEIG</sequence>
<dbReference type="Gene3D" id="3.30.2310.20">
    <property type="entry name" value="RelE-like"/>
    <property type="match status" value="1"/>
</dbReference>
<organism evidence="4 5">
    <name type="scientific">Thalassolituus maritimus</name>
    <dbReference type="NCBI Taxonomy" id="484498"/>
    <lineage>
        <taxon>Bacteria</taxon>
        <taxon>Pseudomonadati</taxon>
        <taxon>Pseudomonadota</taxon>
        <taxon>Gammaproteobacteria</taxon>
        <taxon>Oceanospirillales</taxon>
        <taxon>Oceanospirillaceae</taxon>
        <taxon>Thalassolituus</taxon>
    </lineage>
</organism>
<dbReference type="EMBL" id="BAABWH010000007">
    <property type="protein sequence ID" value="GAA6146436.1"/>
    <property type="molecule type" value="Genomic_DNA"/>
</dbReference>
<protein>
    <recommendedName>
        <fullName evidence="3">Toxin</fullName>
    </recommendedName>
</protein>
<dbReference type="InterPro" id="IPR028344">
    <property type="entry name" value="ParE1/4"/>
</dbReference>
<dbReference type="PANTHER" id="PTHR33755:SF9">
    <property type="entry name" value="TOXIN PARE1"/>
    <property type="match status" value="1"/>
</dbReference>
<proteinExistence type="inferred from homology"/>
<dbReference type="InterPro" id="IPR051803">
    <property type="entry name" value="TA_system_RelE-like_toxin"/>
</dbReference>
<evidence type="ECO:0000256" key="3">
    <source>
        <dbReference type="PIRNR" id="PIRNR029218"/>
    </source>
</evidence>
<comment type="similarity">
    <text evidence="1 3">Belongs to the RelE toxin family.</text>
</comment>
<evidence type="ECO:0000256" key="1">
    <source>
        <dbReference type="ARBA" id="ARBA00006226"/>
    </source>
</evidence>
<dbReference type="InterPro" id="IPR007712">
    <property type="entry name" value="RelE/ParE_toxin"/>
</dbReference>
<dbReference type="Proteomes" id="UP001481413">
    <property type="component" value="Unassembled WGS sequence"/>
</dbReference>
<name>A0ABQ0A211_9GAMM</name>
<evidence type="ECO:0000313" key="5">
    <source>
        <dbReference type="Proteomes" id="UP001481413"/>
    </source>
</evidence>
<dbReference type="Pfam" id="PF05016">
    <property type="entry name" value="ParE_toxin"/>
    <property type="match status" value="1"/>
</dbReference>
<gene>
    <name evidence="4" type="ORF">NBRC116585_25540</name>
</gene>
<dbReference type="PIRSF" id="PIRSF029218">
    <property type="entry name" value="ParE"/>
    <property type="match status" value="1"/>
</dbReference>
<comment type="caution">
    <text evidence="4">The sequence shown here is derived from an EMBL/GenBank/DDBJ whole genome shotgun (WGS) entry which is preliminary data.</text>
</comment>
<evidence type="ECO:0000313" key="4">
    <source>
        <dbReference type="EMBL" id="GAA6146436.1"/>
    </source>
</evidence>
<reference evidence="4 5" key="1">
    <citation type="submission" date="2024-04" db="EMBL/GenBank/DDBJ databases">
        <title>Draft genome sequence of Thalassolituus maritimus NBRC 116585.</title>
        <authorList>
            <person name="Miyakawa T."/>
            <person name="Kusuya Y."/>
            <person name="Miura T."/>
        </authorList>
    </citation>
    <scope>NUCLEOTIDE SEQUENCE [LARGE SCALE GENOMIC DNA]</scope>
    <source>
        <strain evidence="4 5">5NW40-0001</strain>
    </source>
</reference>
<keyword evidence="5" id="KW-1185">Reference proteome</keyword>
<dbReference type="PANTHER" id="PTHR33755">
    <property type="entry name" value="TOXIN PARE1-RELATED"/>
    <property type="match status" value="1"/>
</dbReference>
<keyword evidence="2" id="KW-1277">Toxin-antitoxin system</keyword>
<dbReference type="InterPro" id="IPR035093">
    <property type="entry name" value="RelE/ParE_toxin_dom_sf"/>
</dbReference>
<accession>A0ABQ0A211</accession>
<evidence type="ECO:0000256" key="2">
    <source>
        <dbReference type="ARBA" id="ARBA00022649"/>
    </source>
</evidence>
<dbReference type="RefSeq" id="WP_353295657.1">
    <property type="nucleotide sequence ID" value="NZ_BAABWH010000007.1"/>
</dbReference>